<proteinExistence type="predicted"/>
<gene>
    <name evidence="1" type="ORF">O3V59_16905</name>
</gene>
<dbReference type="Proteomes" id="UP001151071">
    <property type="component" value="Unassembled WGS sequence"/>
</dbReference>
<organism evidence="1 2">
    <name type="scientific">Brevibacillus thermoruber</name>
    <dbReference type="NCBI Taxonomy" id="33942"/>
    <lineage>
        <taxon>Bacteria</taxon>
        <taxon>Bacillati</taxon>
        <taxon>Bacillota</taxon>
        <taxon>Bacilli</taxon>
        <taxon>Bacillales</taxon>
        <taxon>Paenibacillaceae</taxon>
        <taxon>Brevibacillus</taxon>
    </lineage>
</organism>
<keyword evidence="2" id="KW-1185">Reference proteome</keyword>
<evidence type="ECO:0000313" key="1">
    <source>
        <dbReference type="EMBL" id="MDA5110048.1"/>
    </source>
</evidence>
<dbReference type="RefSeq" id="WP_176703334.1">
    <property type="nucleotide sequence ID" value="NZ_JAPYYP010000025.1"/>
</dbReference>
<sequence>MVFHFLFFTVKIERKKPSAKQRAAEYQRARYLQERAEAQALEAARYPEFLTRV</sequence>
<name>A0A9X3TUJ4_9BACL</name>
<reference evidence="1" key="1">
    <citation type="submission" date="2022-12" db="EMBL/GenBank/DDBJ databases">
        <title>Draft genome sequence of the thermophilic strain Brevibacillus thermoruber HT42, isolated from Los Humeros, Puebla, Mexico, with biotechnological potential.</title>
        <authorList>
            <person name="Lara Sanchez J."/>
            <person name="Solis Palacios R."/>
            <person name="Bustos Baena A.S."/>
            <person name="Ruz Baez A.E."/>
            <person name="Espinosa Luna G."/>
            <person name="Oliart Ros R.M."/>
        </authorList>
    </citation>
    <scope>NUCLEOTIDE SEQUENCE</scope>
    <source>
        <strain evidence="1">HT42</strain>
    </source>
</reference>
<accession>A0A9X3TUJ4</accession>
<evidence type="ECO:0000313" key="2">
    <source>
        <dbReference type="Proteomes" id="UP001151071"/>
    </source>
</evidence>
<protein>
    <submittedName>
        <fullName evidence="1">Uncharacterized protein</fullName>
    </submittedName>
</protein>
<comment type="caution">
    <text evidence="1">The sequence shown here is derived from an EMBL/GenBank/DDBJ whole genome shotgun (WGS) entry which is preliminary data.</text>
</comment>
<dbReference type="AlphaFoldDB" id="A0A9X3TUJ4"/>
<dbReference type="EMBL" id="JAPYYP010000025">
    <property type="protein sequence ID" value="MDA5110048.1"/>
    <property type="molecule type" value="Genomic_DNA"/>
</dbReference>